<dbReference type="PANTHER" id="PTHR32089:SF112">
    <property type="entry name" value="LYSOZYME-LIKE PROTEIN-RELATED"/>
    <property type="match status" value="1"/>
</dbReference>
<keyword evidence="7" id="KW-1185">Reference proteome</keyword>
<dbReference type="SUPFAM" id="SSF58104">
    <property type="entry name" value="Methyl-accepting chemotaxis protein (MCP) signaling domain"/>
    <property type="match status" value="1"/>
</dbReference>
<evidence type="ECO:0000256" key="3">
    <source>
        <dbReference type="SAM" id="Coils"/>
    </source>
</evidence>
<name>A0A942YBA1_9BACI</name>
<evidence type="ECO:0000313" key="6">
    <source>
        <dbReference type="EMBL" id="MCH6266582.1"/>
    </source>
</evidence>
<dbReference type="InterPro" id="IPR004089">
    <property type="entry name" value="MCPsignal_dom"/>
</dbReference>
<dbReference type="EMBL" id="JAGYPE010000004">
    <property type="protein sequence ID" value="MBS4184223.1"/>
    <property type="molecule type" value="Genomic_DNA"/>
</dbReference>
<evidence type="ECO:0000256" key="2">
    <source>
        <dbReference type="PROSITE-ProRule" id="PRU00284"/>
    </source>
</evidence>
<dbReference type="Pfam" id="PF00015">
    <property type="entry name" value="MCPsignal"/>
    <property type="match status" value="1"/>
</dbReference>
<dbReference type="RefSeq" id="WP_213144125.1">
    <property type="nucleotide sequence ID" value="NZ_JAGYPE020000022.1"/>
</dbReference>
<evidence type="ECO:0000313" key="7">
    <source>
        <dbReference type="Proteomes" id="UP000677265"/>
    </source>
</evidence>
<organism evidence="5">
    <name type="scientific">Neobacillus citreus</name>
    <dbReference type="NCBI Taxonomy" id="2833578"/>
    <lineage>
        <taxon>Bacteria</taxon>
        <taxon>Bacillati</taxon>
        <taxon>Bacillota</taxon>
        <taxon>Bacilli</taxon>
        <taxon>Bacillales</taxon>
        <taxon>Bacillaceae</taxon>
        <taxon>Neobacillus</taxon>
    </lineage>
</organism>
<protein>
    <submittedName>
        <fullName evidence="6">Methyl-accepting chemotaxis protein</fullName>
    </submittedName>
</protein>
<proteinExistence type="predicted"/>
<evidence type="ECO:0000256" key="1">
    <source>
        <dbReference type="ARBA" id="ARBA00023224"/>
    </source>
</evidence>
<evidence type="ECO:0000313" key="5">
    <source>
        <dbReference type="EMBL" id="MBS4184223.1"/>
    </source>
</evidence>
<keyword evidence="3" id="KW-0175">Coiled coil</keyword>
<dbReference type="PANTHER" id="PTHR32089">
    <property type="entry name" value="METHYL-ACCEPTING CHEMOTAXIS PROTEIN MCPB"/>
    <property type="match status" value="1"/>
</dbReference>
<feature type="domain" description="Methyl-accepting transducer" evidence="4">
    <location>
        <begin position="101"/>
        <end position="282"/>
    </location>
</feature>
<feature type="coiled-coil region" evidence="3">
    <location>
        <begin position="131"/>
        <end position="161"/>
    </location>
</feature>
<dbReference type="EMBL" id="JAGYPE020000022">
    <property type="protein sequence ID" value="MCH6266582.1"/>
    <property type="molecule type" value="Genomic_DNA"/>
</dbReference>
<keyword evidence="1 2" id="KW-0807">Transducer</keyword>
<dbReference type="GO" id="GO:0016020">
    <property type="term" value="C:membrane"/>
    <property type="evidence" value="ECO:0007669"/>
    <property type="project" value="InterPro"/>
</dbReference>
<reference evidence="5" key="1">
    <citation type="submission" date="2021-05" db="EMBL/GenBank/DDBJ databases">
        <title>Novel Bacillus species.</title>
        <authorList>
            <person name="Liu G."/>
        </authorList>
    </citation>
    <scope>NUCLEOTIDE SEQUENCE</scope>
    <source>
        <strain evidence="5 7">FJAT-50051</strain>
    </source>
</reference>
<comment type="caution">
    <text evidence="5">The sequence shown here is derived from an EMBL/GenBank/DDBJ whole genome shotgun (WGS) entry which is preliminary data.</text>
</comment>
<feature type="coiled-coil region" evidence="3">
    <location>
        <begin position="8"/>
        <end position="39"/>
    </location>
</feature>
<gene>
    <name evidence="6" type="ORF">KHB02_013715</name>
    <name evidence="5" type="ORF">KHB02_22775</name>
</gene>
<dbReference type="AlphaFoldDB" id="A0A942YBA1"/>
<dbReference type="PROSITE" id="PS50111">
    <property type="entry name" value="CHEMOTAXIS_TRANSDUC_2"/>
    <property type="match status" value="1"/>
</dbReference>
<dbReference type="Proteomes" id="UP000677265">
    <property type="component" value="Unassembled WGS sequence"/>
</dbReference>
<accession>A0A942YBA1</accession>
<dbReference type="SMART" id="SM00283">
    <property type="entry name" value="MA"/>
    <property type="match status" value="1"/>
</dbReference>
<evidence type="ECO:0000259" key="4">
    <source>
        <dbReference type="PROSITE" id="PS50111"/>
    </source>
</evidence>
<dbReference type="GO" id="GO:0007165">
    <property type="term" value="P:signal transduction"/>
    <property type="evidence" value="ECO:0007669"/>
    <property type="project" value="UniProtKB-KW"/>
</dbReference>
<dbReference type="Gene3D" id="1.10.287.950">
    <property type="entry name" value="Methyl-accepting chemotaxis protein"/>
    <property type="match status" value="1"/>
</dbReference>
<sequence>MLFSKNKYQRFSEEKDHLKKELEIVLEDAKKRSQSAEEFIESVSLELSKTIEQHELVNSQHHLMGDLIKKINERFNKVNNHSEHSYESSVVLSQKGEALLKSAEDMVIKTEEGRQSVEKVEQLILLLGKQLEETLTKMNRLNEREKEIETMVKVIKEIAEQTNLLALNASIEAARAGEQGKGFAVVAEEVRKLAESTADSTSSISELTKSIRLDIQETLQSTTTSTELVQNGVRLSADTSMKIDYISSLINSVETEVDSVIKKIEEQKESSQYVMSEISDTKHLFEQANEVILKHIEDASVVDDKLEGAMEQVRGLEHRKLERTKV</sequence>